<dbReference type="Proteomes" id="UP001059663">
    <property type="component" value="Chromosome"/>
</dbReference>
<name>A0AC61U2N8_9MICO</name>
<protein>
    <submittedName>
        <fullName evidence="1">Uncharacterized protein</fullName>
    </submittedName>
</protein>
<sequence>MTDVTHGADVERLREVAGVIRTRGERVQDLGDELGPLSAMLEEAWGGPDAEALLVQANGLRPSLAGAGATLVAPGRRPERAGRPAGFRVRGVRRLGWLGGKASAMQCARELAGSAGSLPRVVRPRARPCPAGREGTPSPTRPPRTSTRLTAGAVA</sequence>
<accession>A0AC61U2N8</accession>
<organism evidence="1 2">
    <name type="scientific">Janibacter limosus</name>
    <dbReference type="NCBI Taxonomy" id="53458"/>
    <lineage>
        <taxon>Bacteria</taxon>
        <taxon>Bacillati</taxon>
        <taxon>Actinomycetota</taxon>
        <taxon>Actinomycetes</taxon>
        <taxon>Micrococcales</taxon>
        <taxon>Intrasporangiaceae</taxon>
        <taxon>Janibacter</taxon>
    </lineage>
</organism>
<evidence type="ECO:0000313" key="2">
    <source>
        <dbReference type="Proteomes" id="UP001059663"/>
    </source>
</evidence>
<dbReference type="EMBL" id="CP087977">
    <property type="protein sequence ID" value="UUZ44311.1"/>
    <property type="molecule type" value="Genomic_DNA"/>
</dbReference>
<evidence type="ECO:0000313" key="1">
    <source>
        <dbReference type="EMBL" id="UUZ44311.1"/>
    </source>
</evidence>
<gene>
    <name evidence="1" type="ORF">LP422_17815</name>
</gene>
<reference evidence="1" key="1">
    <citation type="submission" date="2021-11" db="EMBL/GenBank/DDBJ databases">
        <title>Study of the species diversity of bacterial strains isolated from a unique natural object - Shulgan-Tash cave (Bashkiria).</title>
        <authorList>
            <person name="Sazanova A.L."/>
            <person name="Chirak E.R."/>
            <person name="Safronova V.I."/>
        </authorList>
    </citation>
    <scope>NUCLEOTIDE SEQUENCE</scope>
    <source>
        <strain evidence="1">P1</strain>
    </source>
</reference>
<proteinExistence type="predicted"/>